<evidence type="ECO:0000313" key="1">
    <source>
        <dbReference type="EMBL" id="PAD21312.1"/>
    </source>
</evidence>
<protein>
    <submittedName>
        <fullName evidence="1">Uncharacterized protein</fullName>
    </submittedName>
</protein>
<dbReference type="AlphaFoldDB" id="A0A268AB36"/>
<sequence>MYFFEVRQIEEISREYFEIIEDYFEGIYQPGIDKIFQAEKIGYFKVAAQTILASLDDLEKDLTDFWKKKRDKVIELTSNSDILKVMYCGGPSPMQGINFIKRTALYMDSLLIEDPLSFLLNTKSVATDEAYLNQLIKHSFNLLDMKHLFFGEGEIPLLIIFPSVIKEEEKLNVTDIIEKSGDEYFRLMFERDFLDTNDVFDYLSYLDGTDKLLAEVKNTDILFPNVVDKKQRLIEMYSDIHMSWKNKDFYVGSALGYKIYGQFHNLGTQVFQAQELSSQIVFDKQEYWNLYKWDISQSKGAEPNLESALLNTLQLDDFRWLELMDIDRLNEVRNKEDLANIRGMLRKNINVAVNGVSEEIVKRKAIENIEQALLEHSEHVEEYSNKIKKKLPIDTLAIIAGTITSIPTSWALLPIAGAASTVYGIYDFYTNTRKAFKDKKRIQNNMMGVLFDAKRQVL</sequence>
<comment type="caution">
    <text evidence="1">The sequence shown here is derived from an EMBL/GenBank/DDBJ whole genome shotgun (WGS) entry which is preliminary data.</text>
</comment>
<gene>
    <name evidence="1" type="ORF">CHH64_09420</name>
</gene>
<evidence type="ECO:0000313" key="2">
    <source>
        <dbReference type="Proteomes" id="UP000216013"/>
    </source>
</evidence>
<dbReference type="RefSeq" id="WP_095260996.1">
    <property type="nucleotide sequence ID" value="NZ_NPBV01000016.1"/>
</dbReference>
<accession>A0A268AB36</accession>
<dbReference type="EMBL" id="NPBV01000016">
    <property type="protein sequence ID" value="PAD21312.1"/>
    <property type="molecule type" value="Genomic_DNA"/>
</dbReference>
<name>A0A268AB36_9BACI</name>
<organism evidence="1 2">
    <name type="scientific">Terribacillus saccharophilus</name>
    <dbReference type="NCBI Taxonomy" id="361277"/>
    <lineage>
        <taxon>Bacteria</taxon>
        <taxon>Bacillati</taxon>
        <taxon>Bacillota</taxon>
        <taxon>Bacilli</taxon>
        <taxon>Bacillales</taxon>
        <taxon>Bacillaceae</taxon>
        <taxon>Terribacillus</taxon>
    </lineage>
</organism>
<reference evidence="1 2" key="1">
    <citation type="submission" date="2017-07" db="EMBL/GenBank/DDBJ databases">
        <title>Isolation and whole genome analysis of endospore-forming bacteria from heroin.</title>
        <authorList>
            <person name="Kalinowski J."/>
            <person name="Ahrens B."/>
            <person name="Al-Dilaimi A."/>
            <person name="Winkler A."/>
            <person name="Wibberg D."/>
            <person name="Schleenbecker U."/>
            <person name="Ruckert C."/>
            <person name="Wolfel R."/>
            <person name="Grass G."/>
        </authorList>
    </citation>
    <scope>NUCLEOTIDE SEQUENCE [LARGE SCALE GENOMIC DNA]</scope>
    <source>
        <strain evidence="1 2">7528</strain>
    </source>
</reference>
<dbReference type="Proteomes" id="UP000216013">
    <property type="component" value="Unassembled WGS sequence"/>
</dbReference>
<proteinExistence type="predicted"/>